<evidence type="ECO:0000313" key="2">
    <source>
        <dbReference type="EMBL" id="CAD2181448.1"/>
    </source>
</evidence>
<dbReference type="PANTHER" id="PTHR23021:SF11">
    <property type="entry name" value="SERPENTINE RECEPTOR, CLASS T"/>
    <property type="match status" value="1"/>
</dbReference>
<feature type="transmembrane region" description="Helical" evidence="1">
    <location>
        <begin position="275"/>
        <end position="294"/>
    </location>
</feature>
<dbReference type="Proteomes" id="UP000580250">
    <property type="component" value="Unassembled WGS sequence"/>
</dbReference>
<feature type="transmembrane region" description="Helical" evidence="1">
    <location>
        <begin position="148"/>
        <end position="171"/>
    </location>
</feature>
<dbReference type="AlphaFoldDB" id="A0A6V7W447"/>
<dbReference type="OrthoDB" id="5842676at2759"/>
<reference evidence="2 3" key="1">
    <citation type="submission" date="2020-08" db="EMBL/GenBank/DDBJ databases">
        <authorList>
            <person name="Koutsovoulos G."/>
            <person name="Danchin GJ E."/>
        </authorList>
    </citation>
    <scope>NUCLEOTIDE SEQUENCE [LARGE SCALE GENOMIC DNA]</scope>
</reference>
<gene>
    <name evidence="2" type="ORF">MENT_LOCUS33595</name>
</gene>
<feature type="transmembrane region" description="Helical" evidence="1">
    <location>
        <begin position="201"/>
        <end position="223"/>
    </location>
</feature>
<dbReference type="EMBL" id="CAJEWN010000400">
    <property type="protein sequence ID" value="CAD2181448.1"/>
    <property type="molecule type" value="Genomic_DNA"/>
</dbReference>
<feature type="transmembrane region" description="Helical" evidence="1">
    <location>
        <begin position="65"/>
        <end position="85"/>
    </location>
</feature>
<dbReference type="SUPFAM" id="SSF81321">
    <property type="entry name" value="Family A G protein-coupled receptor-like"/>
    <property type="match status" value="1"/>
</dbReference>
<keyword evidence="1" id="KW-0812">Transmembrane</keyword>
<proteinExistence type="predicted"/>
<dbReference type="InterPro" id="IPR019425">
    <property type="entry name" value="7TM_GPCR_serpentine_rcpt_Srt"/>
</dbReference>
<comment type="caution">
    <text evidence="2">The sequence shown here is derived from an EMBL/GenBank/DDBJ whole genome shotgun (WGS) entry which is preliminary data.</text>
</comment>
<evidence type="ECO:0000256" key="1">
    <source>
        <dbReference type="SAM" id="Phobius"/>
    </source>
</evidence>
<evidence type="ECO:0000313" key="3">
    <source>
        <dbReference type="Proteomes" id="UP000580250"/>
    </source>
</evidence>
<sequence length="329" mass="38753">MELYLFRQERWQELYNCSKINISDVPLEERYHPINGTIIILLFILFEILYTPCVYSIYKHRELSCYKFLFFIGIVDMAMLFIHGLATGIYCFTSEMFCSHPNLTFILGTLATGLYCMQTCANIFLALDRCADSFSTKISDFFFLGPRTWMWIFCSFLFGIYNFLFISPGLYNGIYMNWFENPYFGYSIEINLNEYVNFVNLWYDLFLAFGFPTIYLFFIVMFCMRLKEIKAIANIEQRKLKITVFIQIAMIIGLNIPSTLVIMQHLPLHKIMVLFGYYVNYFVFGFPPLIYLTCNKTIRTDAKKLLKKTKGLIFKIKINPANSNNTILH</sequence>
<organism evidence="2 3">
    <name type="scientific">Meloidogyne enterolobii</name>
    <name type="common">Root-knot nematode worm</name>
    <name type="synonym">Meloidogyne mayaguensis</name>
    <dbReference type="NCBI Taxonomy" id="390850"/>
    <lineage>
        <taxon>Eukaryota</taxon>
        <taxon>Metazoa</taxon>
        <taxon>Ecdysozoa</taxon>
        <taxon>Nematoda</taxon>
        <taxon>Chromadorea</taxon>
        <taxon>Rhabditida</taxon>
        <taxon>Tylenchina</taxon>
        <taxon>Tylenchomorpha</taxon>
        <taxon>Tylenchoidea</taxon>
        <taxon>Meloidogynidae</taxon>
        <taxon>Meloidogyninae</taxon>
        <taxon>Meloidogyne</taxon>
    </lineage>
</organism>
<name>A0A6V7W447_MELEN</name>
<feature type="transmembrane region" description="Helical" evidence="1">
    <location>
        <begin position="105"/>
        <end position="127"/>
    </location>
</feature>
<protein>
    <submittedName>
        <fullName evidence="2">Uncharacterized protein</fullName>
    </submittedName>
</protein>
<dbReference type="Pfam" id="PF10321">
    <property type="entry name" value="7TM_GPCR_Srt"/>
    <property type="match status" value="1"/>
</dbReference>
<dbReference type="PANTHER" id="PTHR23021">
    <property type="entry name" value="SERPENTINE RECEPTOR, CLASS T"/>
    <property type="match status" value="1"/>
</dbReference>
<feature type="transmembrane region" description="Helical" evidence="1">
    <location>
        <begin position="34"/>
        <end position="58"/>
    </location>
</feature>
<accession>A0A6V7W447</accession>
<feature type="transmembrane region" description="Helical" evidence="1">
    <location>
        <begin position="244"/>
        <end position="263"/>
    </location>
</feature>
<keyword evidence="1" id="KW-1133">Transmembrane helix</keyword>
<keyword evidence="1" id="KW-0472">Membrane</keyword>